<dbReference type="PANTHER" id="PTHR43124:SF3">
    <property type="entry name" value="CHLORAMPHENICOL EFFLUX PUMP RV0191"/>
    <property type="match status" value="1"/>
</dbReference>
<feature type="transmembrane region" description="Helical" evidence="8">
    <location>
        <begin position="370"/>
        <end position="388"/>
    </location>
</feature>
<feature type="transmembrane region" description="Helical" evidence="8">
    <location>
        <begin position="218"/>
        <end position="240"/>
    </location>
</feature>
<gene>
    <name evidence="10" type="ORF">L1857_15305</name>
</gene>
<keyword evidence="3" id="KW-0813">Transport</keyword>
<dbReference type="Gene3D" id="1.20.1720.10">
    <property type="entry name" value="Multidrug resistance protein D"/>
    <property type="match status" value="1"/>
</dbReference>
<organism evidence="10 11">
    <name type="scientific">Amycolatopsis thermalba</name>
    <dbReference type="NCBI Taxonomy" id="944492"/>
    <lineage>
        <taxon>Bacteria</taxon>
        <taxon>Bacillati</taxon>
        <taxon>Actinomycetota</taxon>
        <taxon>Actinomycetes</taxon>
        <taxon>Pseudonocardiales</taxon>
        <taxon>Pseudonocardiaceae</taxon>
        <taxon>Amycolatopsis</taxon>
    </lineage>
</organism>
<evidence type="ECO:0000256" key="2">
    <source>
        <dbReference type="ARBA" id="ARBA00006236"/>
    </source>
</evidence>
<dbReference type="CDD" id="cd17320">
    <property type="entry name" value="MFS_MdfA_MDR_like"/>
    <property type="match status" value="1"/>
</dbReference>
<dbReference type="NCBIfam" id="TIGR00710">
    <property type="entry name" value="efflux_Bcr_CflA"/>
    <property type="match status" value="1"/>
</dbReference>
<keyword evidence="7 8" id="KW-0472">Membrane</keyword>
<evidence type="ECO:0000256" key="4">
    <source>
        <dbReference type="ARBA" id="ARBA00022475"/>
    </source>
</evidence>
<feature type="transmembrane region" description="Helical" evidence="8">
    <location>
        <begin position="307"/>
        <end position="331"/>
    </location>
</feature>
<dbReference type="InterPro" id="IPR036259">
    <property type="entry name" value="MFS_trans_sf"/>
</dbReference>
<feature type="transmembrane region" description="Helical" evidence="8">
    <location>
        <begin position="109"/>
        <end position="130"/>
    </location>
</feature>
<evidence type="ECO:0000313" key="11">
    <source>
        <dbReference type="Proteomes" id="UP000830158"/>
    </source>
</evidence>
<sequence>MTTRTVPSAVIAVLALLTGIAPLATDMYVPGLPDLSRTLGTSPSVAQLSMTAFLVGVVAGQLVLGPVSDGTGRRRVLLAGSALFAVSSLACALAPSIEVFNAARLCQGITGAAGIVVSRAVITDLFAGAAAARKFSALAAITSAAPVLAPVLGGAILSVASWRAVFAALAVAGVLQVAGVLLWVPESLPAGRRTPARPVAALRAMARLCRRPALAGRVLSLCFGGAAIFLYLAGSTFVFADVAGASPGLVSVVYGVNALGSLAGSLLCGRLVTRFGTGALLRAGITTACAASAVMLTLLAVTGAHLAVLWAGLFLVVTAFGLYFPAVTAAAQEAGRDAPGATSALLGGGQFLLGGAVAPAVGLFGTGSAVPLAALLTGCLLLATAAAFR</sequence>
<comment type="similarity">
    <text evidence="2">Belongs to the major facilitator superfamily. Bcr/CmlA family.</text>
</comment>
<dbReference type="InterPro" id="IPR050189">
    <property type="entry name" value="MFS_Efflux_Transporters"/>
</dbReference>
<protein>
    <submittedName>
        <fullName evidence="10">Multidrug effflux MFS transporter</fullName>
    </submittedName>
</protein>
<comment type="subcellular location">
    <subcellularLocation>
        <location evidence="1">Cell membrane</location>
        <topology evidence="1">Multi-pass membrane protein</topology>
    </subcellularLocation>
</comment>
<evidence type="ECO:0000313" key="10">
    <source>
        <dbReference type="EMBL" id="UQS24095.1"/>
    </source>
</evidence>
<evidence type="ECO:0000256" key="6">
    <source>
        <dbReference type="ARBA" id="ARBA00022989"/>
    </source>
</evidence>
<feature type="transmembrane region" description="Helical" evidence="8">
    <location>
        <begin position="252"/>
        <end position="272"/>
    </location>
</feature>
<evidence type="ECO:0000256" key="1">
    <source>
        <dbReference type="ARBA" id="ARBA00004651"/>
    </source>
</evidence>
<evidence type="ECO:0000256" key="5">
    <source>
        <dbReference type="ARBA" id="ARBA00022692"/>
    </source>
</evidence>
<dbReference type="InterPro" id="IPR004812">
    <property type="entry name" value="Efflux_drug-R_Bcr/CmlA"/>
</dbReference>
<dbReference type="PROSITE" id="PS50850">
    <property type="entry name" value="MFS"/>
    <property type="match status" value="1"/>
</dbReference>
<feature type="domain" description="Major facilitator superfamily (MFS) profile" evidence="9">
    <location>
        <begin position="10"/>
        <end position="389"/>
    </location>
</feature>
<accession>A0ABY4NVK0</accession>
<dbReference type="Proteomes" id="UP000830158">
    <property type="component" value="Chromosome"/>
</dbReference>
<dbReference type="InterPro" id="IPR011701">
    <property type="entry name" value="MFS"/>
</dbReference>
<keyword evidence="5 8" id="KW-0812">Transmembrane</keyword>
<feature type="transmembrane region" description="Helical" evidence="8">
    <location>
        <begin position="164"/>
        <end position="184"/>
    </location>
</feature>
<dbReference type="InterPro" id="IPR020846">
    <property type="entry name" value="MFS_dom"/>
</dbReference>
<reference evidence="10" key="1">
    <citation type="submission" date="2022-01" db="EMBL/GenBank/DDBJ databases">
        <title>PSI-footprinting approach for the identification of protein synthesis inhibitor producers.</title>
        <authorList>
            <person name="Handel F."/>
            <person name="Kulik A."/>
            <person name="Wex K.W."/>
            <person name="Berscheid A."/>
            <person name="Saur J.S."/>
            <person name="Winkler A."/>
            <person name="Wibberg D."/>
            <person name="Kalinowski J."/>
            <person name="Broetz-Oesterhelt H."/>
            <person name="Mast Y."/>
        </authorList>
    </citation>
    <scope>NUCLEOTIDE SEQUENCE</scope>
    <source>
        <strain evidence="10">KNN 49.3e</strain>
    </source>
</reference>
<proteinExistence type="inferred from homology"/>
<dbReference type="EMBL" id="CP091196">
    <property type="protein sequence ID" value="UQS24095.1"/>
    <property type="molecule type" value="Genomic_DNA"/>
</dbReference>
<keyword evidence="11" id="KW-1185">Reference proteome</keyword>
<evidence type="ECO:0000256" key="3">
    <source>
        <dbReference type="ARBA" id="ARBA00022448"/>
    </source>
</evidence>
<evidence type="ECO:0000256" key="8">
    <source>
        <dbReference type="SAM" id="Phobius"/>
    </source>
</evidence>
<keyword evidence="4" id="KW-1003">Cell membrane</keyword>
<evidence type="ECO:0000259" key="9">
    <source>
        <dbReference type="PROSITE" id="PS50850"/>
    </source>
</evidence>
<dbReference type="PANTHER" id="PTHR43124">
    <property type="entry name" value="PURINE EFFLUX PUMP PBUE"/>
    <property type="match status" value="1"/>
</dbReference>
<evidence type="ECO:0000256" key="7">
    <source>
        <dbReference type="ARBA" id="ARBA00023136"/>
    </source>
</evidence>
<dbReference type="RefSeq" id="WP_116115206.1">
    <property type="nucleotide sequence ID" value="NZ_CP091196.1"/>
</dbReference>
<feature type="transmembrane region" description="Helical" evidence="8">
    <location>
        <begin position="76"/>
        <end position="97"/>
    </location>
</feature>
<keyword evidence="6 8" id="KW-1133">Transmembrane helix</keyword>
<name>A0ABY4NVK0_9PSEU</name>
<feature type="transmembrane region" description="Helical" evidence="8">
    <location>
        <begin position="343"/>
        <end position="364"/>
    </location>
</feature>
<dbReference type="SUPFAM" id="SSF103473">
    <property type="entry name" value="MFS general substrate transporter"/>
    <property type="match status" value="1"/>
</dbReference>
<dbReference type="Pfam" id="PF07690">
    <property type="entry name" value="MFS_1"/>
    <property type="match status" value="1"/>
</dbReference>
<feature type="transmembrane region" description="Helical" evidence="8">
    <location>
        <begin position="137"/>
        <end position="158"/>
    </location>
</feature>
<feature type="transmembrane region" description="Helical" evidence="8">
    <location>
        <begin position="46"/>
        <end position="64"/>
    </location>
</feature>
<feature type="transmembrane region" description="Helical" evidence="8">
    <location>
        <begin position="279"/>
        <end position="301"/>
    </location>
</feature>